<gene>
    <name evidence="5" type="ORF">PS9374_02166</name>
</gene>
<dbReference type="Pfam" id="PF01965">
    <property type="entry name" value="DJ-1_PfpI"/>
    <property type="match status" value="1"/>
</dbReference>
<evidence type="ECO:0000313" key="5">
    <source>
        <dbReference type="EMBL" id="GAT66516.1"/>
    </source>
</evidence>
<name>A0A171CCU2_9ACTN</name>
<dbReference type="InterPro" id="IPR050325">
    <property type="entry name" value="Prot/Nucl_acid_deglycase"/>
</dbReference>
<dbReference type="AlphaFoldDB" id="A0A171CCU2"/>
<dbReference type="STRING" id="161355.PS9374_02166"/>
<evidence type="ECO:0000259" key="4">
    <source>
        <dbReference type="Pfam" id="PF01965"/>
    </source>
</evidence>
<dbReference type="Gene3D" id="3.40.50.880">
    <property type="match status" value="1"/>
</dbReference>
<protein>
    <submittedName>
        <fullName evidence="5">Thiazole biosynthesis protein ThiJ</fullName>
    </submittedName>
</protein>
<dbReference type="SUPFAM" id="SSF52317">
    <property type="entry name" value="Class I glutamine amidotransferase-like"/>
    <property type="match status" value="1"/>
</dbReference>
<dbReference type="GO" id="GO:0005737">
    <property type="term" value="C:cytoplasm"/>
    <property type="evidence" value="ECO:0007669"/>
    <property type="project" value="TreeGrafter"/>
</dbReference>
<dbReference type="EMBL" id="BDCX01000004">
    <property type="protein sequence ID" value="GAT66516.1"/>
    <property type="molecule type" value="Genomic_DNA"/>
</dbReference>
<dbReference type="InterPro" id="IPR029062">
    <property type="entry name" value="Class_I_gatase-like"/>
</dbReference>
<comment type="similarity">
    <text evidence="3">Belongs to the peptidase C56 family. HSP31-like subfamily.</text>
</comment>
<keyword evidence="6" id="KW-1185">Reference proteome</keyword>
<evidence type="ECO:0000256" key="1">
    <source>
        <dbReference type="ARBA" id="ARBA00023016"/>
    </source>
</evidence>
<keyword evidence="1" id="KW-0346">Stress response</keyword>
<dbReference type="GO" id="GO:0019172">
    <property type="term" value="F:glyoxalase III activity"/>
    <property type="evidence" value="ECO:0007669"/>
    <property type="project" value="TreeGrafter"/>
</dbReference>
<reference evidence="6" key="2">
    <citation type="submission" date="2016-04" db="EMBL/GenBank/DDBJ databases">
        <title>Planomonospora sphaerica JCM9374 whole genome shotgun sequence.</title>
        <authorList>
            <person name="Suzuki T."/>
            <person name="Dohra H."/>
            <person name="Kodani S."/>
        </authorList>
    </citation>
    <scope>NUCLEOTIDE SEQUENCE [LARGE SCALE GENOMIC DNA]</scope>
    <source>
        <strain evidence="6">JCM 9374</strain>
    </source>
</reference>
<organism evidence="5 6">
    <name type="scientific">Planomonospora sphaerica</name>
    <dbReference type="NCBI Taxonomy" id="161355"/>
    <lineage>
        <taxon>Bacteria</taxon>
        <taxon>Bacillati</taxon>
        <taxon>Actinomycetota</taxon>
        <taxon>Actinomycetes</taxon>
        <taxon>Streptosporangiales</taxon>
        <taxon>Streptosporangiaceae</taxon>
        <taxon>Planomonospora</taxon>
    </lineage>
</organism>
<dbReference type="PANTHER" id="PTHR48094:SF11">
    <property type="entry name" value="GLUTATHIONE-INDEPENDENT GLYOXALASE HSP31-RELATED"/>
    <property type="match status" value="1"/>
</dbReference>
<evidence type="ECO:0000256" key="2">
    <source>
        <dbReference type="ARBA" id="ARBA00023239"/>
    </source>
</evidence>
<evidence type="ECO:0000256" key="3">
    <source>
        <dbReference type="ARBA" id="ARBA00038493"/>
    </source>
</evidence>
<sequence>MTSTAKRILTVLTSHDRLGDTGRTTGFYVSEAAHPWEVFRKAGFEVELASIAGGEPPQDGHDPADPVQREFTEVFGEELRKTPRLADVDPAGYDAVFFAGGHGTMWDFPGDEDVARVARAVYERGGVVAAVCHGPSALVDVTLSDGSHLVSGRRVAAFTNAEEAAVGLTGVVPFLLADALTERGALHSAAPDFTGHAVRDGRLVTGQNPASAVRVAEEVVAALTGK</sequence>
<keyword evidence="2" id="KW-0456">Lyase</keyword>
<dbReference type="GO" id="GO:0019243">
    <property type="term" value="P:methylglyoxal catabolic process to D-lactate via S-lactoyl-glutathione"/>
    <property type="evidence" value="ECO:0007669"/>
    <property type="project" value="TreeGrafter"/>
</dbReference>
<dbReference type="PANTHER" id="PTHR48094">
    <property type="entry name" value="PROTEIN/NUCLEIC ACID DEGLYCASE DJ-1-RELATED"/>
    <property type="match status" value="1"/>
</dbReference>
<accession>A0A171CCU2</accession>
<evidence type="ECO:0000313" key="6">
    <source>
        <dbReference type="Proteomes" id="UP000077701"/>
    </source>
</evidence>
<comment type="caution">
    <text evidence="5">The sequence shown here is derived from an EMBL/GenBank/DDBJ whole genome shotgun (WGS) entry which is preliminary data.</text>
</comment>
<dbReference type="Proteomes" id="UP000077701">
    <property type="component" value="Unassembled WGS sequence"/>
</dbReference>
<dbReference type="CDD" id="cd03141">
    <property type="entry name" value="GATase1_Hsp31_like"/>
    <property type="match status" value="1"/>
</dbReference>
<dbReference type="RefSeq" id="WP_068896629.1">
    <property type="nucleotide sequence ID" value="NZ_BDCX01000004.1"/>
</dbReference>
<proteinExistence type="inferred from homology"/>
<feature type="domain" description="DJ-1/PfpI" evidence="4">
    <location>
        <begin position="29"/>
        <end position="221"/>
    </location>
</feature>
<dbReference type="InterPro" id="IPR002818">
    <property type="entry name" value="DJ-1/PfpI"/>
</dbReference>
<dbReference type="OrthoDB" id="9792284at2"/>
<reference evidence="5 6" key="1">
    <citation type="journal article" date="2016" name="Genome Announc.">
        <title>Draft Genome Sequence of Planomonospora sphaerica JCM9374, a Rare Actinomycete.</title>
        <authorList>
            <person name="Dohra H."/>
            <person name="Suzuki T."/>
            <person name="Inoue Y."/>
            <person name="Kodani S."/>
        </authorList>
    </citation>
    <scope>NUCLEOTIDE SEQUENCE [LARGE SCALE GENOMIC DNA]</scope>
    <source>
        <strain evidence="5 6">JCM 9374</strain>
    </source>
</reference>